<feature type="transmembrane region" description="Helical" evidence="1">
    <location>
        <begin position="131"/>
        <end position="149"/>
    </location>
</feature>
<feature type="transmembrane region" description="Helical" evidence="1">
    <location>
        <begin position="103"/>
        <end position="124"/>
    </location>
</feature>
<feature type="transmembrane region" description="Helical" evidence="1">
    <location>
        <begin position="183"/>
        <end position="204"/>
    </location>
</feature>
<dbReference type="Proteomes" id="UP000284361">
    <property type="component" value="Unassembled WGS sequence"/>
</dbReference>
<organism evidence="3 4">
    <name type="scientific">Phocaeicola plebeius</name>
    <dbReference type="NCBI Taxonomy" id="310297"/>
    <lineage>
        <taxon>Bacteria</taxon>
        <taxon>Pseudomonadati</taxon>
        <taxon>Bacteroidota</taxon>
        <taxon>Bacteroidia</taxon>
        <taxon>Bacteroidales</taxon>
        <taxon>Bacteroidaceae</taxon>
        <taxon>Phocaeicola</taxon>
    </lineage>
</organism>
<accession>A0A414G0M6</accession>
<dbReference type="EMBL" id="QSJG01000004">
    <property type="protein sequence ID" value="RHD57774.1"/>
    <property type="molecule type" value="Genomic_DNA"/>
</dbReference>
<keyword evidence="1" id="KW-0812">Transmembrane</keyword>
<feature type="transmembrane region" description="Helical" evidence="1">
    <location>
        <begin position="277"/>
        <end position="299"/>
    </location>
</feature>
<evidence type="ECO:0000313" key="3">
    <source>
        <dbReference type="EMBL" id="RHD57774.1"/>
    </source>
</evidence>
<feature type="domain" description="Acyltransferase 3" evidence="2">
    <location>
        <begin position="6"/>
        <end position="299"/>
    </location>
</feature>
<name>A0A414G0M6_9BACT</name>
<reference evidence="3 4" key="1">
    <citation type="submission" date="2018-08" db="EMBL/GenBank/DDBJ databases">
        <title>A genome reference for cultivated species of the human gut microbiota.</title>
        <authorList>
            <person name="Zou Y."/>
            <person name="Xue W."/>
            <person name="Luo G."/>
        </authorList>
    </citation>
    <scope>NUCLEOTIDE SEQUENCE [LARGE SCALE GENOMIC DNA]</scope>
    <source>
        <strain evidence="3 4">AM31-10</strain>
    </source>
</reference>
<keyword evidence="1" id="KW-0472">Membrane</keyword>
<feature type="transmembrane region" description="Helical" evidence="1">
    <location>
        <begin position="216"/>
        <end position="234"/>
    </location>
</feature>
<evidence type="ECO:0000259" key="2">
    <source>
        <dbReference type="Pfam" id="PF01757"/>
    </source>
</evidence>
<comment type="caution">
    <text evidence="3">The sequence shown here is derived from an EMBL/GenBank/DDBJ whole genome shotgun (WGS) entry which is preliminary data.</text>
</comment>
<proteinExistence type="predicted"/>
<gene>
    <name evidence="3" type="ORF">DW789_03470</name>
</gene>
<feature type="transmembrane region" description="Helical" evidence="1">
    <location>
        <begin position="33"/>
        <end position="50"/>
    </location>
</feature>
<dbReference type="PANTHER" id="PTHR37312:SF1">
    <property type="entry name" value="MEMBRANE-BOUND ACYLTRANSFERASE YKRP-RELATED"/>
    <property type="match status" value="1"/>
</dbReference>
<dbReference type="GO" id="GO:0016747">
    <property type="term" value="F:acyltransferase activity, transferring groups other than amino-acyl groups"/>
    <property type="evidence" value="ECO:0007669"/>
    <property type="project" value="InterPro"/>
</dbReference>
<evidence type="ECO:0000313" key="4">
    <source>
        <dbReference type="Proteomes" id="UP000284361"/>
    </source>
</evidence>
<keyword evidence="1" id="KW-1133">Transmembrane helix</keyword>
<dbReference type="InterPro" id="IPR052734">
    <property type="entry name" value="Nod_factor_acetyltransferase"/>
</dbReference>
<dbReference type="PANTHER" id="PTHR37312">
    <property type="entry name" value="MEMBRANE-BOUND ACYLTRANSFERASE YKRP-RELATED"/>
    <property type="match status" value="1"/>
</dbReference>
<dbReference type="Pfam" id="PF01757">
    <property type="entry name" value="Acyl_transf_3"/>
    <property type="match status" value="1"/>
</dbReference>
<feature type="transmembrane region" description="Helical" evidence="1">
    <location>
        <begin position="246"/>
        <end position="265"/>
    </location>
</feature>
<protein>
    <recommendedName>
        <fullName evidence="2">Acyltransferase 3 domain-containing protein</fullName>
    </recommendedName>
</protein>
<dbReference type="AlphaFoldDB" id="A0A414G0M6"/>
<sequence>MKQRIEELDITKAIGIIMVVVGHTQLPTFMSNFIWSFHMPLFYIISGIILSQKKYTSFKLFLTRKIRTLIIPYIIFSIIIFEGYKLLSLPINNHPIQEVISGWYGIALWFLPNLFLTELIFFYIMKLNKKLVISILCILAILGYIIGPGVVPYKLTTLCPSVCFLGIGYISSTLYLQIIKNNSLIKIFIFTIITFFISVINIPRLDLAWNQIGNPILGYIGGICGTLLVLTFSKNIITLNKTIKKILLYIGSNTLIILAFHQLILASLKELSVHYIILQHSLVRFICCIIILYFIIYICNNYFYFILGKNESSSNKCSC</sequence>
<evidence type="ECO:0000256" key="1">
    <source>
        <dbReference type="SAM" id="Phobius"/>
    </source>
</evidence>
<dbReference type="InterPro" id="IPR002656">
    <property type="entry name" value="Acyl_transf_3_dom"/>
</dbReference>
<dbReference type="RefSeq" id="WP_118163564.1">
    <property type="nucleotide sequence ID" value="NZ_JAQEYB010000002.1"/>
</dbReference>
<feature type="transmembrane region" description="Helical" evidence="1">
    <location>
        <begin position="155"/>
        <end position="176"/>
    </location>
</feature>
<feature type="transmembrane region" description="Helical" evidence="1">
    <location>
        <begin position="70"/>
        <end position="91"/>
    </location>
</feature>